<dbReference type="PANTHER" id="PTHR30212">
    <property type="entry name" value="PROTEIN YIIM"/>
    <property type="match status" value="1"/>
</dbReference>
<dbReference type="InterPro" id="IPR052353">
    <property type="entry name" value="Benzoxazolinone_Detox_Enz"/>
</dbReference>
<dbReference type="RefSeq" id="WP_317640565.1">
    <property type="nucleotide sequence ID" value="NZ_JAPMIV010000021.1"/>
</dbReference>
<evidence type="ECO:0000259" key="1">
    <source>
        <dbReference type="PROSITE" id="PS51340"/>
    </source>
</evidence>
<organism evidence="2 3">
    <name type="scientific">Deinococcus arenicola</name>
    <dbReference type="NCBI Taxonomy" id="2994950"/>
    <lineage>
        <taxon>Bacteria</taxon>
        <taxon>Thermotogati</taxon>
        <taxon>Deinococcota</taxon>
        <taxon>Deinococci</taxon>
        <taxon>Deinococcales</taxon>
        <taxon>Deinococcaceae</taxon>
        <taxon>Deinococcus</taxon>
    </lineage>
</organism>
<evidence type="ECO:0000313" key="2">
    <source>
        <dbReference type="EMBL" id="MDV6375233.1"/>
    </source>
</evidence>
<accession>A0ABU4DS20</accession>
<dbReference type="InterPro" id="IPR005302">
    <property type="entry name" value="MoCF_Sase_C"/>
</dbReference>
<feature type="domain" description="MOSC" evidence="1">
    <location>
        <begin position="26"/>
        <end position="164"/>
    </location>
</feature>
<comment type="caution">
    <text evidence="2">The sequence shown here is derived from an EMBL/GenBank/DDBJ whole genome shotgun (WGS) entry which is preliminary data.</text>
</comment>
<dbReference type="Gene3D" id="2.40.33.20">
    <property type="entry name" value="PK beta-barrel domain-like"/>
    <property type="match status" value="1"/>
</dbReference>
<dbReference type="PROSITE" id="PS51340">
    <property type="entry name" value="MOSC"/>
    <property type="match status" value="1"/>
</dbReference>
<dbReference type="EMBL" id="JAPMIV010000021">
    <property type="protein sequence ID" value="MDV6375233.1"/>
    <property type="molecule type" value="Genomic_DNA"/>
</dbReference>
<sequence length="188" mass="20483">MNLLSVCVGTPRAMRSKSGWTGIHKRPVEGAVFIGRLGLSGDHILDTENHGGPDQAVYIYTQPDYDFWSAELGRELEPGTFGENLVFSELESASVRLGQRFQVGSQVGGAVLEITFARIPCVTLAERMGDPGFVKKFRKVGRPGMYARVIQEGEVWAGDTVTLENSVSDDAPTVLNNFEAFFAGQKAL</sequence>
<dbReference type="InterPro" id="IPR011037">
    <property type="entry name" value="Pyrv_Knase-like_insert_dom_sf"/>
</dbReference>
<dbReference type="SUPFAM" id="SSF50800">
    <property type="entry name" value="PK beta-barrel domain-like"/>
    <property type="match status" value="1"/>
</dbReference>
<proteinExistence type="predicted"/>
<reference evidence="2 3" key="1">
    <citation type="submission" date="2022-11" db="EMBL/GenBank/DDBJ databases">
        <title>Deinococcus ZS9-10, Low Temperature and Draught-tolerating, UV-resistant Bacteria from Continental Antarctica.</title>
        <authorList>
            <person name="Cheng L."/>
        </authorList>
    </citation>
    <scope>NUCLEOTIDE SEQUENCE [LARGE SCALE GENOMIC DNA]</scope>
    <source>
        <strain evidence="2 3">ZS9-10</strain>
    </source>
</reference>
<keyword evidence="3" id="KW-1185">Reference proteome</keyword>
<evidence type="ECO:0000313" key="3">
    <source>
        <dbReference type="Proteomes" id="UP001276150"/>
    </source>
</evidence>
<dbReference type="PANTHER" id="PTHR30212:SF2">
    <property type="entry name" value="PROTEIN YIIM"/>
    <property type="match status" value="1"/>
</dbReference>
<name>A0ABU4DS20_9DEIO</name>
<dbReference type="Proteomes" id="UP001276150">
    <property type="component" value="Unassembled WGS sequence"/>
</dbReference>
<dbReference type="Pfam" id="PF03473">
    <property type="entry name" value="MOSC"/>
    <property type="match status" value="1"/>
</dbReference>
<protein>
    <submittedName>
        <fullName evidence="2">MOSC domain-containing protein</fullName>
    </submittedName>
</protein>
<gene>
    <name evidence="2" type="ORF">ORD21_11605</name>
</gene>